<reference evidence="3 4" key="1">
    <citation type="submission" date="2018-04" db="EMBL/GenBank/DDBJ databases">
        <title>Active sludge and wastewater microbial communities from Klosterneuburg, Austria.</title>
        <authorList>
            <person name="Wagner M."/>
        </authorList>
    </citation>
    <scope>NUCLEOTIDE SEQUENCE [LARGE SCALE GENOMIC DNA]</scope>
    <source>
        <strain evidence="3 4">Nm4</strain>
    </source>
</reference>
<feature type="chain" id="PRO_5015738059" evidence="2">
    <location>
        <begin position="22"/>
        <end position="108"/>
    </location>
</feature>
<dbReference type="AlphaFoldDB" id="A0A2T5IDM9"/>
<evidence type="ECO:0000313" key="4">
    <source>
        <dbReference type="Proteomes" id="UP000244110"/>
    </source>
</evidence>
<gene>
    <name evidence="3" type="ORF">C8R28_10291</name>
</gene>
<feature type="transmembrane region" description="Helical" evidence="1">
    <location>
        <begin position="75"/>
        <end position="100"/>
    </location>
</feature>
<keyword evidence="1" id="KW-0812">Transmembrane</keyword>
<comment type="caution">
    <text evidence="3">The sequence shown here is derived from an EMBL/GenBank/DDBJ whole genome shotgun (WGS) entry which is preliminary data.</text>
</comment>
<keyword evidence="1" id="KW-1133">Transmembrane helix</keyword>
<keyword evidence="2" id="KW-0732">Signal</keyword>
<evidence type="ECO:0000256" key="1">
    <source>
        <dbReference type="SAM" id="Phobius"/>
    </source>
</evidence>
<name>A0A2T5IDM9_9PROT</name>
<protein>
    <submittedName>
        <fullName evidence="3">Uncharacterized protein</fullName>
    </submittedName>
</protein>
<feature type="signal peptide" evidence="2">
    <location>
        <begin position="1"/>
        <end position="21"/>
    </location>
</feature>
<feature type="transmembrane region" description="Helical" evidence="1">
    <location>
        <begin position="37"/>
        <end position="63"/>
    </location>
</feature>
<evidence type="ECO:0000256" key="2">
    <source>
        <dbReference type="SAM" id="SignalP"/>
    </source>
</evidence>
<sequence length="108" mass="10512">MKQFINLVMVLFLLVPVISNAGEDGNGTKATINKDAAIAGGAAAGVTVVGVGAVAATASAATLTSTIAIVGAGSMAVGIGVIAAVPIIVGGSVYAAYSWFTSDKDKKD</sequence>
<keyword evidence="1" id="KW-0472">Membrane</keyword>
<evidence type="ECO:0000313" key="3">
    <source>
        <dbReference type="EMBL" id="PTQ81935.1"/>
    </source>
</evidence>
<proteinExistence type="predicted"/>
<accession>A0A2T5IDM9</accession>
<organism evidence="3 4">
    <name type="scientific">Nitrosomonas ureae</name>
    <dbReference type="NCBI Taxonomy" id="44577"/>
    <lineage>
        <taxon>Bacteria</taxon>
        <taxon>Pseudomonadati</taxon>
        <taxon>Pseudomonadota</taxon>
        <taxon>Betaproteobacteria</taxon>
        <taxon>Nitrosomonadales</taxon>
        <taxon>Nitrosomonadaceae</taxon>
        <taxon>Nitrosomonas</taxon>
    </lineage>
</organism>
<dbReference type="RefSeq" id="WP_107787301.1">
    <property type="nucleotide sequence ID" value="NZ_QAOL01000029.1"/>
</dbReference>
<dbReference type="Proteomes" id="UP000244110">
    <property type="component" value="Unassembled WGS sequence"/>
</dbReference>
<dbReference type="EMBL" id="QAOL01000029">
    <property type="protein sequence ID" value="PTQ81935.1"/>
    <property type="molecule type" value="Genomic_DNA"/>
</dbReference>